<dbReference type="Proteomes" id="UP000054558">
    <property type="component" value="Unassembled WGS sequence"/>
</dbReference>
<evidence type="ECO:0000256" key="1">
    <source>
        <dbReference type="SAM" id="MobiDB-lite"/>
    </source>
</evidence>
<protein>
    <recommendedName>
        <fullName evidence="4">Sulfotransferase</fullName>
    </recommendedName>
</protein>
<sequence>MVGEFLRRRKPEASANHPAEGAALLPDGASSADDDSKMVPVWAEPLLCGSKAAHPQRPCLGGECELLHLPASCVARACRVPRGGRGMVVVCAGPERSGSTWLFNAVRLILQATGERVHSYWIQHLTQSVLVKRGLCRTGPDAAHVVVKTHHWSSEWDPASVDVIFLTERDIAGVVRSYLRVGWLSPGLDHIVPVMEQYVAEHAKWKAICTQVVPFEAISNPSAAEREQLAALGRRILPEGAVVDYDAISGQVAALPVPTHHMDVVSKLWPAHLSSRGPLTREPVGKLSEAEAVELKQRLAPLLVQS</sequence>
<reference evidence="2 3" key="1">
    <citation type="journal article" date="2014" name="Nat. Commun.">
        <title>Klebsormidium flaccidum genome reveals primary factors for plant terrestrial adaptation.</title>
        <authorList>
            <person name="Hori K."/>
            <person name="Maruyama F."/>
            <person name="Fujisawa T."/>
            <person name="Togashi T."/>
            <person name="Yamamoto N."/>
            <person name="Seo M."/>
            <person name="Sato S."/>
            <person name="Yamada T."/>
            <person name="Mori H."/>
            <person name="Tajima N."/>
            <person name="Moriyama T."/>
            <person name="Ikeuchi M."/>
            <person name="Watanabe M."/>
            <person name="Wada H."/>
            <person name="Kobayashi K."/>
            <person name="Saito M."/>
            <person name="Masuda T."/>
            <person name="Sasaki-Sekimoto Y."/>
            <person name="Mashiguchi K."/>
            <person name="Awai K."/>
            <person name="Shimojima M."/>
            <person name="Masuda S."/>
            <person name="Iwai M."/>
            <person name="Nobusawa T."/>
            <person name="Narise T."/>
            <person name="Kondo S."/>
            <person name="Saito H."/>
            <person name="Sato R."/>
            <person name="Murakawa M."/>
            <person name="Ihara Y."/>
            <person name="Oshima-Yamada Y."/>
            <person name="Ohtaka K."/>
            <person name="Satoh M."/>
            <person name="Sonobe K."/>
            <person name="Ishii M."/>
            <person name="Ohtani R."/>
            <person name="Kanamori-Sato M."/>
            <person name="Honoki R."/>
            <person name="Miyazaki D."/>
            <person name="Mochizuki H."/>
            <person name="Umetsu J."/>
            <person name="Higashi K."/>
            <person name="Shibata D."/>
            <person name="Kamiya Y."/>
            <person name="Sato N."/>
            <person name="Nakamura Y."/>
            <person name="Tabata S."/>
            <person name="Ida S."/>
            <person name="Kurokawa K."/>
            <person name="Ohta H."/>
        </authorList>
    </citation>
    <scope>NUCLEOTIDE SEQUENCE [LARGE SCALE GENOMIC DNA]</scope>
    <source>
        <strain evidence="2 3">NIES-2285</strain>
    </source>
</reference>
<keyword evidence="3" id="KW-1185">Reference proteome</keyword>
<evidence type="ECO:0008006" key="4">
    <source>
        <dbReference type="Google" id="ProtNLM"/>
    </source>
</evidence>
<gene>
    <name evidence="2" type="ORF">KFL_003580150</name>
</gene>
<proteinExistence type="predicted"/>
<dbReference type="AlphaFoldDB" id="A0A1Y1IC30"/>
<dbReference type="InterPro" id="IPR027417">
    <property type="entry name" value="P-loop_NTPase"/>
</dbReference>
<dbReference type="OMA" id="ECEYLHL"/>
<dbReference type="SUPFAM" id="SSF52540">
    <property type="entry name" value="P-loop containing nucleoside triphosphate hydrolases"/>
    <property type="match status" value="1"/>
</dbReference>
<feature type="region of interest" description="Disordered" evidence="1">
    <location>
        <begin position="1"/>
        <end position="32"/>
    </location>
</feature>
<evidence type="ECO:0000313" key="2">
    <source>
        <dbReference type="EMBL" id="GAQ87522.1"/>
    </source>
</evidence>
<name>A0A1Y1IC30_KLENI</name>
<dbReference type="OrthoDB" id="409561at2759"/>
<evidence type="ECO:0000313" key="3">
    <source>
        <dbReference type="Proteomes" id="UP000054558"/>
    </source>
</evidence>
<dbReference type="EMBL" id="DF237307">
    <property type="protein sequence ID" value="GAQ87522.1"/>
    <property type="molecule type" value="Genomic_DNA"/>
</dbReference>
<organism evidence="2 3">
    <name type="scientific">Klebsormidium nitens</name>
    <name type="common">Green alga</name>
    <name type="synonym">Ulothrix nitens</name>
    <dbReference type="NCBI Taxonomy" id="105231"/>
    <lineage>
        <taxon>Eukaryota</taxon>
        <taxon>Viridiplantae</taxon>
        <taxon>Streptophyta</taxon>
        <taxon>Klebsormidiophyceae</taxon>
        <taxon>Klebsormidiales</taxon>
        <taxon>Klebsormidiaceae</taxon>
        <taxon>Klebsormidium</taxon>
    </lineage>
</organism>
<accession>A0A1Y1IC30</accession>